<sequence>MWEMKTNRNLGIAAITAIIITGCSAPKLSKYASQTDLSKKAKYDVSEVTIRDNGKGFTVDFDKMKTMPKRVALVSFYTEDPGFTKVTGTNMTGKNFTTTNTGEAGAKMYATYFYDASIENLKKSFSANGMQLLTPSEFLTSEDKKSFYNNFVVRHSKLNKIGAALTKFMKKAGNMGTSIECKAPANGFVLADLNKNVPIADAKKKAVKRNGGVGLFDNDMIECLGYDLCKQLDVDAVVIVVNTQLCDKRNRHYLAATGAYMFGPNPLPLAEGKKDNMFYSKGLFYSGYRMAFKKGLRIDAKAKTEEDKAKLETENKLAYNNMIVSIANKIGGEITEAKKN</sequence>
<proteinExistence type="predicted"/>
<evidence type="ECO:0000313" key="1">
    <source>
        <dbReference type="EMBL" id="PQJ10764.1"/>
    </source>
</evidence>
<organism evidence="1 2">
    <name type="scientific">Flavipsychrobacter stenotrophus</name>
    <dbReference type="NCBI Taxonomy" id="2077091"/>
    <lineage>
        <taxon>Bacteria</taxon>
        <taxon>Pseudomonadati</taxon>
        <taxon>Bacteroidota</taxon>
        <taxon>Chitinophagia</taxon>
        <taxon>Chitinophagales</taxon>
        <taxon>Chitinophagaceae</taxon>
        <taxon>Flavipsychrobacter</taxon>
    </lineage>
</organism>
<dbReference type="PROSITE" id="PS51257">
    <property type="entry name" value="PROKAR_LIPOPROTEIN"/>
    <property type="match status" value="1"/>
</dbReference>
<protein>
    <recommendedName>
        <fullName evidence="3">Lipoprotein</fullName>
    </recommendedName>
</protein>
<comment type="caution">
    <text evidence="1">The sequence shown here is derived from an EMBL/GenBank/DDBJ whole genome shotgun (WGS) entry which is preliminary data.</text>
</comment>
<name>A0A2S7SVL1_9BACT</name>
<dbReference type="EMBL" id="PPSL01000003">
    <property type="protein sequence ID" value="PQJ10764.1"/>
    <property type="molecule type" value="Genomic_DNA"/>
</dbReference>
<dbReference type="Proteomes" id="UP000239872">
    <property type="component" value="Unassembled WGS sequence"/>
</dbReference>
<evidence type="ECO:0008006" key="3">
    <source>
        <dbReference type="Google" id="ProtNLM"/>
    </source>
</evidence>
<keyword evidence="2" id="KW-1185">Reference proteome</keyword>
<dbReference type="AlphaFoldDB" id="A0A2S7SVL1"/>
<reference evidence="1 2" key="1">
    <citation type="submission" date="2018-01" db="EMBL/GenBank/DDBJ databases">
        <title>A novel member of the phylum Bacteroidetes isolated from glacier ice.</title>
        <authorList>
            <person name="Liu Q."/>
            <person name="Xin Y.-H."/>
        </authorList>
    </citation>
    <scope>NUCLEOTIDE SEQUENCE [LARGE SCALE GENOMIC DNA]</scope>
    <source>
        <strain evidence="1 2">RB1R16</strain>
    </source>
</reference>
<evidence type="ECO:0000313" key="2">
    <source>
        <dbReference type="Proteomes" id="UP000239872"/>
    </source>
</evidence>
<accession>A0A2S7SVL1</accession>
<gene>
    <name evidence="1" type="ORF">CJD36_012395</name>
</gene>